<evidence type="ECO:0000313" key="4">
    <source>
        <dbReference type="EMBL" id="EDJ5915536.1"/>
    </source>
</evidence>
<comment type="caution">
    <text evidence="4">The sequence shown here is derived from an EMBL/GenBank/DDBJ whole genome shotgun (WGS) entry which is preliminary data.</text>
</comment>
<dbReference type="Gene3D" id="2.150.10.10">
    <property type="entry name" value="Serralysin-like metalloprotease, C-terminal"/>
    <property type="match status" value="2"/>
</dbReference>
<dbReference type="InterPro" id="IPR008635">
    <property type="entry name" value="Coiled_stalk_dom"/>
</dbReference>
<feature type="domain" description="Trimeric autotransporter adhesin YadA-like head" evidence="2">
    <location>
        <begin position="312"/>
        <end position="334"/>
    </location>
</feature>
<dbReference type="Pfam" id="PF05658">
    <property type="entry name" value="YadA_head"/>
    <property type="match status" value="5"/>
</dbReference>
<dbReference type="Pfam" id="PF05662">
    <property type="entry name" value="YadA_stalk"/>
    <property type="match status" value="2"/>
</dbReference>
<accession>A0A639YSP9</accession>
<gene>
    <name evidence="4" type="ORF">GFE59_20655</name>
</gene>
<dbReference type="AlphaFoldDB" id="A0A639YSP9"/>
<feature type="chain" id="PRO_5026277415" evidence="1">
    <location>
        <begin position="28"/>
        <end position="661"/>
    </location>
</feature>
<protein>
    <submittedName>
        <fullName evidence="4">Uncharacterized protein</fullName>
    </submittedName>
</protein>
<evidence type="ECO:0000256" key="1">
    <source>
        <dbReference type="SAM" id="SignalP"/>
    </source>
</evidence>
<dbReference type="GO" id="GO:0019867">
    <property type="term" value="C:outer membrane"/>
    <property type="evidence" value="ECO:0007669"/>
    <property type="project" value="InterPro"/>
</dbReference>
<feature type="domain" description="Trimeric autotransporter adhesin YadA-like head" evidence="2">
    <location>
        <begin position="338"/>
        <end position="362"/>
    </location>
</feature>
<keyword evidence="1" id="KW-0732">Signal</keyword>
<feature type="domain" description="Trimeric autotransporter adhesin YadA-like head" evidence="2">
    <location>
        <begin position="454"/>
        <end position="477"/>
    </location>
</feature>
<organism evidence="4">
    <name type="scientific">Salmonella enterica</name>
    <name type="common">Salmonella choleraesuis</name>
    <dbReference type="NCBI Taxonomy" id="28901"/>
    <lineage>
        <taxon>Bacteria</taxon>
        <taxon>Pseudomonadati</taxon>
        <taxon>Pseudomonadota</taxon>
        <taxon>Gammaproteobacteria</taxon>
        <taxon>Enterobacterales</taxon>
        <taxon>Enterobacteriaceae</taxon>
        <taxon>Salmonella</taxon>
    </lineage>
</organism>
<dbReference type="SUPFAM" id="SSF101967">
    <property type="entry name" value="Adhesin YadA, collagen-binding domain"/>
    <property type="match status" value="2"/>
</dbReference>
<reference evidence="4" key="1">
    <citation type="submission" date="2019-10" db="EMBL/GenBank/DDBJ databases">
        <authorList>
            <consortium name="PulseNet: The National Subtyping Network for Foodborne Disease Surveillance"/>
            <person name="Tarr C.L."/>
            <person name="Trees E."/>
            <person name="Katz L.S."/>
            <person name="Carleton-Romer H.A."/>
            <person name="Stroika S."/>
            <person name="Kucerova Z."/>
            <person name="Roache K.F."/>
            <person name="Sabol A.L."/>
            <person name="Besser J."/>
            <person name="Gerner-Smidt P."/>
        </authorList>
    </citation>
    <scope>NUCLEOTIDE SEQUENCE</scope>
    <source>
        <strain evidence="4">PNUSAS111674</strain>
    </source>
</reference>
<sequence length="661" mass="66361">MRGNIIKIVVGGSVIVSVSLTSVTVCADETKVDIPLMQPTPAPGMPHTVIYSYSSTRLNNAVAAGQAAGALIPDIEDRIAKLTQAYNELDTQLSNPVNSSPNSQTISKAAIDTKALISTEIENLTQLKTAAEVYKAVTTPIPPGSISTGKLSNNTDPGDFQRASERLKLIMTNAIQNADSLINSSTMIKTNASGEINVTKTADTTSTYFNGEINTSVNVTTANTVGAISTEKTTAVITGLGSGTVNATSNGEGQAPSNVIAVGNDTLASVKDGESAIVIGDNAHVENSSIGIGRMAIATEGGLALGDGTNAGDSAIAIGTSSSATGQASVATGLFSKATGANSVALGANSVADKDNDVSIGGKILNKVTGLWDDFTRTLSGVTDGTDAHDAVNKGQLDTAKTDAIDAAKGYTDTAKTAAVNEANQHTNSEIQKVLDKGSATVADAFSIGKDAQATGAASTATGVNSQATGDESTAIGIKARASGELSVGTGAGASAEGMYSTAIGAISEATGANSVALGANSVAEKDNDVSIGGKIWNAVTSSFDDFTRTLSGLADGTDAHDAVNKGQLDTAKTDAIDAAKGYTDTAKTEAVTEAKGYTDTTANAAKTAAVTEAKGYTDTTANAAKTAAVTEAKGYTDTTANAAKTAAVTEAKGYTDTAKT</sequence>
<dbReference type="EMBL" id="AAMOUS010000051">
    <property type="protein sequence ID" value="EDJ5915536.1"/>
    <property type="molecule type" value="Genomic_DNA"/>
</dbReference>
<evidence type="ECO:0000259" key="3">
    <source>
        <dbReference type="Pfam" id="PF05662"/>
    </source>
</evidence>
<feature type="signal peptide" evidence="1">
    <location>
        <begin position="1"/>
        <end position="27"/>
    </location>
</feature>
<evidence type="ECO:0000259" key="2">
    <source>
        <dbReference type="Pfam" id="PF05658"/>
    </source>
</evidence>
<proteinExistence type="predicted"/>
<feature type="domain" description="Trimeric autotransporter adhesin YadA-like stalk" evidence="3">
    <location>
        <begin position="552"/>
        <end position="590"/>
    </location>
</feature>
<feature type="domain" description="Trimeric autotransporter adhesin YadA-like stalk" evidence="3">
    <location>
        <begin position="380"/>
        <end position="419"/>
    </location>
</feature>
<feature type="domain" description="Trimeric autotransporter adhesin YadA-like head" evidence="2">
    <location>
        <begin position="482"/>
        <end position="506"/>
    </location>
</feature>
<dbReference type="InterPro" id="IPR011049">
    <property type="entry name" value="Serralysin-like_metalloprot_C"/>
</dbReference>
<feature type="non-terminal residue" evidence="4">
    <location>
        <position position="661"/>
    </location>
</feature>
<name>A0A639YSP9_SALER</name>
<feature type="domain" description="Trimeric autotransporter adhesin YadA-like head" evidence="2">
    <location>
        <begin position="510"/>
        <end position="534"/>
    </location>
</feature>
<dbReference type="CDD" id="cd12820">
    <property type="entry name" value="LbR_YadA-like"/>
    <property type="match status" value="1"/>
</dbReference>
<dbReference type="InterPro" id="IPR008640">
    <property type="entry name" value="Adhesin_Head_dom"/>
</dbReference>